<accession>A0A101LYY5</accession>
<sequence length="92" mass="10902">MVGVIDSIAMHLPKIIRKYNSDTEQQYFLCESMWRVKRIIAPYAQMVEFQTMLWGIALQWYMKFIQTNRQGAIKTLDEVKIGLVVEFQRSNL</sequence>
<gene>
    <name evidence="1" type="ORF">ABT39_MTgene4936</name>
</gene>
<reference evidence="1" key="1">
    <citation type="journal article" date="2015" name="Genome Biol. Evol.">
        <title>Organellar Genomes of White Spruce (Picea glauca): Assembly and Annotation.</title>
        <authorList>
            <person name="Jackman S.D."/>
            <person name="Warren R.L."/>
            <person name="Gibb E.A."/>
            <person name="Vandervalk B.P."/>
            <person name="Mohamadi H."/>
            <person name="Chu J."/>
            <person name="Raymond A."/>
            <person name="Pleasance S."/>
            <person name="Coope R."/>
            <person name="Wildung M.R."/>
            <person name="Ritland C.E."/>
            <person name="Bousquet J."/>
            <person name="Jones S.J."/>
            <person name="Bohlmann J."/>
            <person name="Birol I."/>
        </authorList>
    </citation>
    <scope>NUCLEOTIDE SEQUENCE [LARGE SCALE GENOMIC DNA]</scope>
    <source>
        <tissue evidence="1">Flushing bud</tissue>
    </source>
</reference>
<evidence type="ECO:0000313" key="1">
    <source>
        <dbReference type="EMBL" id="KUM47941.1"/>
    </source>
</evidence>
<protein>
    <submittedName>
        <fullName evidence="1">Uncharacterized protein</fullName>
    </submittedName>
</protein>
<organism evidence="1">
    <name type="scientific">Picea glauca</name>
    <name type="common">White spruce</name>
    <name type="synonym">Pinus glauca</name>
    <dbReference type="NCBI Taxonomy" id="3330"/>
    <lineage>
        <taxon>Eukaryota</taxon>
        <taxon>Viridiplantae</taxon>
        <taxon>Streptophyta</taxon>
        <taxon>Embryophyta</taxon>
        <taxon>Tracheophyta</taxon>
        <taxon>Spermatophyta</taxon>
        <taxon>Pinopsida</taxon>
        <taxon>Pinidae</taxon>
        <taxon>Conifers I</taxon>
        <taxon>Pinales</taxon>
        <taxon>Pinaceae</taxon>
        <taxon>Picea</taxon>
    </lineage>
</organism>
<proteinExistence type="predicted"/>
<dbReference type="EMBL" id="LKAM01000006">
    <property type="protein sequence ID" value="KUM47941.1"/>
    <property type="molecule type" value="Genomic_DNA"/>
</dbReference>
<geneLocation type="mitochondrion" evidence="1"/>
<dbReference type="AlphaFoldDB" id="A0A101LYY5"/>
<comment type="caution">
    <text evidence="1">The sequence shown here is derived from an EMBL/GenBank/DDBJ whole genome shotgun (WGS) entry which is preliminary data.</text>
</comment>
<name>A0A101LYY5_PICGL</name>
<keyword evidence="1" id="KW-0496">Mitochondrion</keyword>